<evidence type="ECO:0000313" key="2">
    <source>
        <dbReference type="Proteomes" id="UP000299102"/>
    </source>
</evidence>
<proteinExistence type="predicted"/>
<dbReference type="Proteomes" id="UP000299102">
    <property type="component" value="Unassembled WGS sequence"/>
</dbReference>
<dbReference type="AlphaFoldDB" id="A0A4C1Z9Q0"/>
<dbReference type="EMBL" id="BGZK01001645">
    <property type="protein sequence ID" value="GBP83873.1"/>
    <property type="molecule type" value="Genomic_DNA"/>
</dbReference>
<accession>A0A4C1Z9Q0</accession>
<name>A0A4C1Z9Q0_EUMVA</name>
<keyword evidence="2" id="KW-1185">Reference proteome</keyword>
<comment type="caution">
    <text evidence="1">The sequence shown here is derived from an EMBL/GenBank/DDBJ whole genome shotgun (WGS) entry which is preliminary data.</text>
</comment>
<organism evidence="1 2">
    <name type="scientific">Eumeta variegata</name>
    <name type="common">Bagworm moth</name>
    <name type="synonym">Eumeta japonica</name>
    <dbReference type="NCBI Taxonomy" id="151549"/>
    <lineage>
        <taxon>Eukaryota</taxon>
        <taxon>Metazoa</taxon>
        <taxon>Ecdysozoa</taxon>
        <taxon>Arthropoda</taxon>
        <taxon>Hexapoda</taxon>
        <taxon>Insecta</taxon>
        <taxon>Pterygota</taxon>
        <taxon>Neoptera</taxon>
        <taxon>Endopterygota</taxon>
        <taxon>Lepidoptera</taxon>
        <taxon>Glossata</taxon>
        <taxon>Ditrysia</taxon>
        <taxon>Tineoidea</taxon>
        <taxon>Psychidae</taxon>
        <taxon>Oiketicinae</taxon>
        <taxon>Eumeta</taxon>
    </lineage>
</organism>
<protein>
    <submittedName>
        <fullName evidence="1">Uncharacterized protein</fullName>
    </submittedName>
</protein>
<sequence>MCPKMESKLIKRDQCSIGEYSLSAINGTNYREIRKSKRCCVIASGLIGSSRPLRGLCEHQRACAPSRDRRSTLRLDSKALHNCDLRTTLANDF</sequence>
<evidence type="ECO:0000313" key="1">
    <source>
        <dbReference type="EMBL" id="GBP83873.1"/>
    </source>
</evidence>
<reference evidence="1 2" key="1">
    <citation type="journal article" date="2019" name="Commun. Biol.">
        <title>The bagworm genome reveals a unique fibroin gene that provides high tensile strength.</title>
        <authorList>
            <person name="Kono N."/>
            <person name="Nakamura H."/>
            <person name="Ohtoshi R."/>
            <person name="Tomita M."/>
            <person name="Numata K."/>
            <person name="Arakawa K."/>
        </authorList>
    </citation>
    <scope>NUCLEOTIDE SEQUENCE [LARGE SCALE GENOMIC DNA]</scope>
</reference>
<gene>
    <name evidence="1" type="ORF">EVAR_65692_1</name>
</gene>